<sequence length="423" mass="46686">VTMTEEENRHIQVTFYSSAEKPIPGTTDAVIDVPISADWEKLNNLVNKLAVSADEEWKERRFELLIGSTFLRCSLDEFIQENHLDFERVVKIECVDGYEPPKPHLSLNGPDWISSVHITSSIYLATCFDGSVTVWDRKGEKISQHTREESAIKGACIIQKPKGSGVEGLKVATGLENGSIWVQEWTGEGVKAIAALRGHARSVETVRMGADGSRLISGGFDAHVKVWNLAADASDVYEAPKGKSEKRAKEEFVTKTPMVTLAAHSDAIVAIEWSPHQKERAFSASWDHSLLQWDLELAGEVSRIRAQRGFTSISVHSSTGLIIAGLTDACPRLYDPKSSEGSFLKQSYIGHKGWVTGVRWTERDEYSFISSSFDGTVKMWDCRSAKTPVFDISGHEDRVMCCGVGEGAILSGGVDTKVNIFTF</sequence>
<keyword evidence="4" id="KW-0539">Nucleus</keyword>
<keyword evidence="8" id="KW-1185">Reference proteome</keyword>
<dbReference type="PROSITE" id="PS00678">
    <property type="entry name" value="WD_REPEATS_1"/>
    <property type="match status" value="1"/>
</dbReference>
<evidence type="ECO:0000256" key="5">
    <source>
        <dbReference type="PROSITE-ProRule" id="PRU00221"/>
    </source>
</evidence>
<dbReference type="InterPro" id="IPR036322">
    <property type="entry name" value="WD40_repeat_dom_sf"/>
</dbReference>
<feature type="non-terminal residue" evidence="7">
    <location>
        <position position="1"/>
    </location>
</feature>
<comment type="caution">
    <text evidence="7">The sequence shown here is derived from an EMBL/GenBank/DDBJ whole genome shotgun (WGS) entry which is preliminary data.</text>
</comment>
<feature type="domain" description="NLE" evidence="6">
    <location>
        <begin position="11"/>
        <end position="79"/>
    </location>
</feature>
<reference evidence="8" key="1">
    <citation type="submission" date="2022-10" db="EMBL/GenBank/DDBJ databases">
        <title>Genome assembly of Pristionchus species.</title>
        <authorList>
            <person name="Yoshida K."/>
            <person name="Sommer R.J."/>
        </authorList>
    </citation>
    <scope>NUCLEOTIDE SEQUENCE [LARGE SCALE GENOMIC DNA]</scope>
    <source>
        <strain evidence="8">RS5460</strain>
    </source>
</reference>
<gene>
    <name evidence="7" type="ORF">PMAYCL1PPCAC_24500</name>
</gene>
<dbReference type="InterPro" id="IPR001680">
    <property type="entry name" value="WD40_rpt"/>
</dbReference>
<accession>A0AAN5D1E5</accession>
<evidence type="ECO:0000256" key="4">
    <source>
        <dbReference type="ARBA" id="ARBA00023242"/>
    </source>
</evidence>
<feature type="repeat" description="WD" evidence="5">
    <location>
        <begin position="261"/>
        <end position="303"/>
    </location>
</feature>
<dbReference type="InterPro" id="IPR015943">
    <property type="entry name" value="WD40/YVTN_repeat-like_dom_sf"/>
</dbReference>
<proteinExistence type="predicted"/>
<protein>
    <recommendedName>
        <fullName evidence="6">NLE domain-containing protein</fullName>
    </recommendedName>
</protein>
<dbReference type="PANTHER" id="PTHR19855:SF11">
    <property type="entry name" value="RIBOSOME BIOGENESIS PROTEIN WDR12"/>
    <property type="match status" value="1"/>
</dbReference>
<dbReference type="InterPro" id="IPR012972">
    <property type="entry name" value="NLE"/>
</dbReference>
<evidence type="ECO:0000256" key="3">
    <source>
        <dbReference type="ARBA" id="ARBA00022737"/>
    </source>
</evidence>
<dbReference type="PROSITE" id="PS50294">
    <property type="entry name" value="WD_REPEATS_REGION"/>
    <property type="match status" value="2"/>
</dbReference>
<name>A0AAN5D1E5_9BILA</name>
<dbReference type="InterPro" id="IPR019775">
    <property type="entry name" value="WD40_repeat_CS"/>
</dbReference>
<comment type="subcellular location">
    <subcellularLocation>
        <location evidence="1">Nucleus</location>
        <location evidence="1">Nucleolus</location>
    </subcellularLocation>
</comment>
<dbReference type="PANTHER" id="PTHR19855">
    <property type="entry name" value="WD40 REPEAT PROTEIN 12, 37"/>
    <property type="match status" value="1"/>
</dbReference>
<feature type="repeat" description="WD" evidence="5">
    <location>
        <begin position="196"/>
        <end position="229"/>
    </location>
</feature>
<evidence type="ECO:0000313" key="7">
    <source>
        <dbReference type="EMBL" id="GMR54305.1"/>
    </source>
</evidence>
<dbReference type="Proteomes" id="UP001328107">
    <property type="component" value="Unassembled WGS sequence"/>
</dbReference>
<dbReference type="SUPFAM" id="SSF50978">
    <property type="entry name" value="WD40 repeat-like"/>
    <property type="match status" value="1"/>
</dbReference>
<dbReference type="GO" id="GO:0005730">
    <property type="term" value="C:nucleolus"/>
    <property type="evidence" value="ECO:0007669"/>
    <property type="project" value="UniProtKB-SubCell"/>
</dbReference>
<dbReference type="AlphaFoldDB" id="A0AAN5D1E5"/>
<dbReference type="Pfam" id="PF00400">
    <property type="entry name" value="WD40"/>
    <property type="match status" value="4"/>
</dbReference>
<feature type="repeat" description="WD" evidence="5">
    <location>
        <begin position="348"/>
        <end position="390"/>
    </location>
</feature>
<evidence type="ECO:0000259" key="6">
    <source>
        <dbReference type="Pfam" id="PF08154"/>
    </source>
</evidence>
<evidence type="ECO:0000256" key="2">
    <source>
        <dbReference type="ARBA" id="ARBA00022574"/>
    </source>
</evidence>
<keyword evidence="3" id="KW-0677">Repeat</keyword>
<evidence type="ECO:0000256" key="1">
    <source>
        <dbReference type="ARBA" id="ARBA00004604"/>
    </source>
</evidence>
<dbReference type="PROSITE" id="PS50082">
    <property type="entry name" value="WD_REPEATS_2"/>
    <property type="match status" value="3"/>
</dbReference>
<organism evidence="7 8">
    <name type="scientific">Pristionchus mayeri</name>
    <dbReference type="NCBI Taxonomy" id="1317129"/>
    <lineage>
        <taxon>Eukaryota</taxon>
        <taxon>Metazoa</taxon>
        <taxon>Ecdysozoa</taxon>
        <taxon>Nematoda</taxon>
        <taxon>Chromadorea</taxon>
        <taxon>Rhabditida</taxon>
        <taxon>Rhabditina</taxon>
        <taxon>Diplogasteromorpha</taxon>
        <taxon>Diplogasteroidea</taxon>
        <taxon>Neodiplogasteridae</taxon>
        <taxon>Pristionchus</taxon>
    </lineage>
</organism>
<evidence type="ECO:0000313" key="8">
    <source>
        <dbReference type="Proteomes" id="UP001328107"/>
    </source>
</evidence>
<dbReference type="Pfam" id="PF08154">
    <property type="entry name" value="NLE"/>
    <property type="match status" value="1"/>
</dbReference>
<keyword evidence="2 5" id="KW-0853">WD repeat</keyword>
<dbReference type="SMART" id="SM00320">
    <property type="entry name" value="WD40"/>
    <property type="match status" value="6"/>
</dbReference>
<dbReference type="Gene3D" id="2.130.10.10">
    <property type="entry name" value="YVTN repeat-like/Quinoprotein amine dehydrogenase"/>
    <property type="match status" value="1"/>
</dbReference>
<dbReference type="EMBL" id="BTRK01000005">
    <property type="protein sequence ID" value="GMR54305.1"/>
    <property type="molecule type" value="Genomic_DNA"/>
</dbReference>